<evidence type="ECO:0000313" key="4">
    <source>
        <dbReference type="EMBL" id="TKK22841.1"/>
    </source>
</evidence>
<evidence type="ECO:0000256" key="2">
    <source>
        <dbReference type="ARBA" id="ARBA00023235"/>
    </source>
</evidence>
<dbReference type="GO" id="GO:0005737">
    <property type="term" value="C:cytoplasm"/>
    <property type="evidence" value="ECO:0007669"/>
    <property type="project" value="TreeGrafter"/>
</dbReference>
<dbReference type="RefSeq" id="WP_101738095.1">
    <property type="nucleotide sequence ID" value="NZ_CP025225.1"/>
</dbReference>
<keyword evidence="2" id="KW-0413">Isomerase</keyword>
<comment type="caution">
    <text evidence="4">The sequence shown here is derived from an EMBL/GenBank/DDBJ whole genome shotgun (WGS) entry which is preliminary data.</text>
</comment>
<dbReference type="EMBL" id="QGAL01000001">
    <property type="protein sequence ID" value="TKK22841.1"/>
    <property type="molecule type" value="Genomic_DNA"/>
</dbReference>
<evidence type="ECO:0000313" key="5">
    <source>
        <dbReference type="Proteomes" id="UP000306327"/>
    </source>
</evidence>
<dbReference type="KEGG" id="ecan:CWI88_16595"/>
<dbReference type="Proteomes" id="UP000306327">
    <property type="component" value="Unassembled WGS sequence"/>
</dbReference>
<feature type="active site" evidence="3">
    <location>
        <position position="52"/>
    </location>
</feature>
<evidence type="ECO:0000256" key="3">
    <source>
        <dbReference type="PIRSR" id="PIRSR016184-1"/>
    </source>
</evidence>
<reference evidence="4 5" key="1">
    <citation type="journal article" date="2019" name="Sci. Rep.">
        <title>Differences in resource use lead to coexistence of seed-transmitted microbial populations.</title>
        <authorList>
            <person name="Torres-Cortes G."/>
            <person name="Garcia B.J."/>
            <person name="Compant S."/>
            <person name="Rezki S."/>
            <person name="Jones P."/>
            <person name="Preveaux A."/>
            <person name="Briand M."/>
            <person name="Roulet A."/>
            <person name="Bouchez O."/>
            <person name="Jacobson D."/>
            <person name="Barret M."/>
        </authorList>
    </citation>
    <scope>NUCLEOTIDE SEQUENCE [LARGE SCALE GENOMIC DNA]</scope>
    <source>
        <strain evidence="4 5">CFBP13530</strain>
    </source>
</reference>
<gene>
    <name evidence="4" type="ORF">EcCFBP13530_01340</name>
</gene>
<organism evidence="4 5">
    <name type="scientific">Enterobacter cancerogenus</name>
    <dbReference type="NCBI Taxonomy" id="69218"/>
    <lineage>
        <taxon>Bacteria</taxon>
        <taxon>Pseudomonadati</taxon>
        <taxon>Pseudomonadota</taxon>
        <taxon>Gammaproteobacteria</taxon>
        <taxon>Enterobacterales</taxon>
        <taxon>Enterobacteriaceae</taxon>
        <taxon>Enterobacter</taxon>
        <taxon>Enterobacter cloacae complex</taxon>
    </lineage>
</organism>
<protein>
    <submittedName>
        <fullName evidence="4">PhzF family phenazine biosynthesis protein</fullName>
    </submittedName>
</protein>
<dbReference type="PANTHER" id="PTHR13774">
    <property type="entry name" value="PHENAZINE BIOSYNTHESIS PROTEIN"/>
    <property type="match status" value="1"/>
</dbReference>
<sequence>MKNNGQQRIPFYQVDAFSNGPFTGNPAAVCLLDAWPDDKVLQRIAMENNLSETAFVIKQGGDFGLRWFTPAVEVDLCGHATLAAASVLLSRNEAGERMRFHTRSGVLTVTACNGVYTLDFPLVTPVRIAPPQGLFAALGLHEDAGEVWQASDLIVVINDENSLDFLKPDFNALEKFDTRGVVVTAASRDVDFRSRWFGPQVGVNEDPVTGSAHTFLAPLWSEKLGKKTLHAQQGGSRKGELTCEIKDNGRVALSGEACLIIEGAYIL</sequence>
<evidence type="ECO:0000256" key="1">
    <source>
        <dbReference type="ARBA" id="ARBA00008270"/>
    </source>
</evidence>
<dbReference type="SUPFAM" id="SSF54506">
    <property type="entry name" value="Diaminopimelate epimerase-like"/>
    <property type="match status" value="1"/>
</dbReference>
<dbReference type="AlphaFoldDB" id="A0AB38P7T8"/>
<dbReference type="PANTHER" id="PTHR13774:SF17">
    <property type="entry name" value="PHENAZINE BIOSYNTHESIS-LIKE DOMAIN-CONTAINING PROTEIN"/>
    <property type="match status" value="1"/>
</dbReference>
<comment type="similarity">
    <text evidence="1">Belongs to the PhzF family.</text>
</comment>
<name>A0AB38P7T8_9ENTR</name>
<dbReference type="Pfam" id="PF02567">
    <property type="entry name" value="PhzC-PhzF"/>
    <property type="match status" value="1"/>
</dbReference>
<dbReference type="PIRSF" id="PIRSF016184">
    <property type="entry name" value="PhzC_PhzF"/>
    <property type="match status" value="1"/>
</dbReference>
<dbReference type="NCBIfam" id="TIGR00654">
    <property type="entry name" value="PhzF_family"/>
    <property type="match status" value="1"/>
</dbReference>
<dbReference type="InterPro" id="IPR003719">
    <property type="entry name" value="Phenazine_PhzF-like"/>
</dbReference>
<dbReference type="Gene3D" id="3.10.310.10">
    <property type="entry name" value="Diaminopimelate Epimerase, Chain A, domain 1"/>
    <property type="match status" value="2"/>
</dbReference>
<proteinExistence type="inferred from homology"/>
<accession>A0AB38P7T8</accession>
<dbReference type="GO" id="GO:0016853">
    <property type="term" value="F:isomerase activity"/>
    <property type="evidence" value="ECO:0007669"/>
    <property type="project" value="UniProtKB-KW"/>
</dbReference>